<dbReference type="GeneID" id="91549831"/>
<dbReference type="Proteomes" id="UP001231675">
    <property type="component" value="Unassembled WGS sequence"/>
</dbReference>
<organism evidence="1 2">
    <name type="scientific">Streptomyces griseoviridis</name>
    <dbReference type="NCBI Taxonomy" id="45398"/>
    <lineage>
        <taxon>Bacteria</taxon>
        <taxon>Bacillati</taxon>
        <taxon>Actinomycetota</taxon>
        <taxon>Actinomycetes</taxon>
        <taxon>Kitasatosporales</taxon>
        <taxon>Streptomycetaceae</taxon>
        <taxon>Streptomyces</taxon>
    </lineage>
</organism>
<evidence type="ECO:0000313" key="1">
    <source>
        <dbReference type="EMBL" id="MDP9680400.1"/>
    </source>
</evidence>
<evidence type="ECO:0000313" key="2">
    <source>
        <dbReference type="Proteomes" id="UP001231675"/>
    </source>
</evidence>
<dbReference type="RefSeq" id="WP_189422572.1">
    <property type="nucleotide sequence ID" value="NZ_BMSM01000025.1"/>
</dbReference>
<protein>
    <submittedName>
        <fullName evidence="1">Uncharacterized protein</fullName>
    </submittedName>
</protein>
<accession>A0ABT9L9M7</accession>
<comment type="caution">
    <text evidence="1">The sequence shown here is derived from an EMBL/GenBank/DDBJ whole genome shotgun (WGS) entry which is preliminary data.</text>
</comment>
<name>A0ABT9L9M7_STRGD</name>
<sequence length="178" mass="17899">MSTAAVDTGRFLQAPGPDPVLRLVVLDPAGVLGPGLREALRPEAAVLRAALEDPLPPPSATAGGLPWALLAAADGGHEGDIAAAAVRAVRAAGTPPSRVLFHTGRTLGAGDTAAPSGGPLPCPVSLLLTDPGTGAVGAWQRLAPDGFTVRVLGSDAWTPAGLPVTARLIKEELRIWPA</sequence>
<gene>
    <name evidence="1" type="ORF">J2S47_000902</name>
</gene>
<keyword evidence="2" id="KW-1185">Reference proteome</keyword>
<proteinExistence type="predicted"/>
<dbReference type="EMBL" id="JAURUD010000001">
    <property type="protein sequence ID" value="MDP9680400.1"/>
    <property type="molecule type" value="Genomic_DNA"/>
</dbReference>
<reference evidence="1 2" key="1">
    <citation type="submission" date="2023-07" db="EMBL/GenBank/DDBJ databases">
        <title>Sequencing the genomes of 1000 actinobacteria strains.</title>
        <authorList>
            <person name="Klenk H.-P."/>
        </authorList>
    </citation>
    <scope>NUCLEOTIDE SEQUENCE [LARGE SCALE GENOMIC DNA]</scope>
    <source>
        <strain evidence="1 2">DSM 40229</strain>
    </source>
</reference>